<keyword evidence="1" id="KW-0560">Oxidoreductase</keyword>
<dbReference type="GO" id="GO:0016491">
    <property type="term" value="F:oxidoreductase activity"/>
    <property type="evidence" value="ECO:0007669"/>
    <property type="project" value="UniProtKB-KW"/>
</dbReference>
<dbReference type="InterPro" id="IPR029041">
    <property type="entry name" value="FAD-linked_oxidoreductase-like"/>
</dbReference>
<dbReference type="AlphaFoldDB" id="A0A7H0H5Z4"/>
<dbReference type="Gene3D" id="3.20.20.220">
    <property type="match status" value="1"/>
</dbReference>
<gene>
    <name evidence="2" type="ORF">H9L22_18085</name>
</gene>
<evidence type="ECO:0000256" key="1">
    <source>
        <dbReference type="ARBA" id="ARBA00023002"/>
    </source>
</evidence>
<dbReference type="EMBL" id="CP060789">
    <property type="protein sequence ID" value="QNP55960.1"/>
    <property type="molecule type" value="Genomic_DNA"/>
</dbReference>
<proteinExistence type="predicted"/>
<evidence type="ECO:0008006" key="4">
    <source>
        <dbReference type="Google" id="ProtNLM"/>
    </source>
</evidence>
<dbReference type="KEGG" id="tdf:H9L22_18085"/>
<accession>A0A7H0H5Z4</accession>
<dbReference type="RefSeq" id="WP_187721081.1">
    <property type="nucleotide sequence ID" value="NZ_BAABBL010000024.1"/>
</dbReference>
<sequence length="300" mass="32810">MSPNTAVRRLIRSRPFRDAATSSGAVADFARGYVAGFTVSELVPVAEKLRGQGLLLSLAYQSAPGHEAATFDQLVQALTALGDGAAGTELSVRPSALAPGSDAARASRLTELCAVARGVGAVVTLEMERSEDYERTLRLWEGVRDDETTLGLTLPVDVRRAESDAQALAATGARLRLCVGSYPVPRRRGYQSEQDKLLALVRCLRAVMEGGGYAMLASHEPTIIAITQELGRRSGLAPDAFEFQMYYGVRPLEQRRLVDIGYRSRAYLPFGPGWFDYLTHRVAARPRTIYSFLRAMQDKR</sequence>
<keyword evidence="3" id="KW-1185">Reference proteome</keyword>
<evidence type="ECO:0000313" key="3">
    <source>
        <dbReference type="Proteomes" id="UP000516117"/>
    </source>
</evidence>
<evidence type="ECO:0000313" key="2">
    <source>
        <dbReference type="EMBL" id="QNP55960.1"/>
    </source>
</evidence>
<dbReference type="Proteomes" id="UP000516117">
    <property type="component" value="Chromosome"/>
</dbReference>
<name>A0A7H0H5Z4_9ACTN</name>
<dbReference type="SUPFAM" id="SSF51730">
    <property type="entry name" value="FAD-linked oxidoreductase"/>
    <property type="match status" value="1"/>
</dbReference>
<reference evidence="2 3" key="1">
    <citation type="submission" date="2020-08" db="EMBL/GenBank/DDBJ databases">
        <title>Genome sequence of Tessaracoccus defluvii JCM 17540T.</title>
        <authorList>
            <person name="Hyun D.-W."/>
            <person name="Bae J.-W."/>
        </authorList>
    </citation>
    <scope>NUCLEOTIDE SEQUENCE [LARGE SCALE GENOMIC DNA]</scope>
    <source>
        <strain evidence="2 3">JCM 17540</strain>
    </source>
</reference>
<protein>
    <recommendedName>
        <fullName evidence="4">Proline dehydrogenase</fullName>
    </recommendedName>
</protein>
<organism evidence="2 3">
    <name type="scientific">Tessaracoccus defluvii</name>
    <dbReference type="NCBI Taxonomy" id="1285901"/>
    <lineage>
        <taxon>Bacteria</taxon>
        <taxon>Bacillati</taxon>
        <taxon>Actinomycetota</taxon>
        <taxon>Actinomycetes</taxon>
        <taxon>Propionibacteriales</taxon>
        <taxon>Propionibacteriaceae</taxon>
        <taxon>Tessaracoccus</taxon>
    </lineage>
</organism>